<dbReference type="EMBL" id="BAVB01000049">
    <property type="protein sequence ID" value="GAE48838.1"/>
    <property type="molecule type" value="Genomic_DNA"/>
</dbReference>
<keyword evidence="6 7" id="KW-0472">Membrane</keyword>
<evidence type="ECO:0000256" key="7">
    <source>
        <dbReference type="SAM" id="Phobius"/>
    </source>
</evidence>
<dbReference type="Pfam" id="PF04226">
    <property type="entry name" value="Transgly_assoc"/>
    <property type="match status" value="1"/>
</dbReference>
<reference evidence="8 10" key="1">
    <citation type="submission" date="2014-01" db="EMBL/GenBank/DDBJ databases">
        <title>Genome sequence and analysis of Xanthomonas arboricola pv. pruni.</title>
        <authorList>
            <person name="Fujikawa T."/>
            <person name="Nakazono-Nagaoka E."/>
        </authorList>
    </citation>
    <scope>NUCLEOTIDE SEQUENCE [LARGE SCALE GENOMIC DNA]</scope>
    <source>
        <strain evidence="10">MAFF 311562</strain>
        <strain evidence="8">MAFF311562</strain>
    </source>
</reference>
<evidence type="ECO:0000256" key="6">
    <source>
        <dbReference type="ARBA" id="ARBA00023136"/>
    </source>
</evidence>
<accession>W4RY78</accession>
<protein>
    <submittedName>
        <fullName evidence="8">Membrane protein</fullName>
    </submittedName>
</protein>
<keyword evidence="4 7" id="KW-0812">Transmembrane</keyword>
<keyword evidence="5 7" id="KW-1133">Transmembrane helix</keyword>
<evidence type="ECO:0000256" key="4">
    <source>
        <dbReference type="ARBA" id="ARBA00022692"/>
    </source>
</evidence>
<keyword evidence="3" id="KW-1003">Cell membrane</keyword>
<dbReference type="GO" id="GO:0005886">
    <property type="term" value="C:plasma membrane"/>
    <property type="evidence" value="ECO:0007669"/>
    <property type="project" value="UniProtKB-SubCell"/>
</dbReference>
<feature type="transmembrane region" description="Helical" evidence="7">
    <location>
        <begin position="47"/>
        <end position="65"/>
    </location>
</feature>
<dbReference type="Proteomes" id="UP000019143">
    <property type="component" value="Unassembled WGS sequence"/>
</dbReference>
<organism evidence="8 10">
    <name type="scientific">Xanthomonas arboricola pv. pruni str. MAFF 311562</name>
    <dbReference type="NCBI Taxonomy" id="1414836"/>
    <lineage>
        <taxon>Bacteria</taxon>
        <taxon>Pseudomonadati</taxon>
        <taxon>Pseudomonadota</taxon>
        <taxon>Gammaproteobacteria</taxon>
        <taxon>Lysobacterales</taxon>
        <taxon>Lysobacteraceae</taxon>
        <taxon>Xanthomonas</taxon>
    </lineage>
</organism>
<comment type="subcellular location">
    <subcellularLocation>
        <location evidence="1">Cell membrane</location>
        <topology evidence="1">Multi-pass membrane protein</topology>
    </subcellularLocation>
</comment>
<evidence type="ECO:0000256" key="3">
    <source>
        <dbReference type="ARBA" id="ARBA00022475"/>
    </source>
</evidence>
<feature type="transmembrane region" description="Helical" evidence="7">
    <location>
        <begin position="72"/>
        <end position="92"/>
    </location>
</feature>
<evidence type="ECO:0000313" key="9">
    <source>
        <dbReference type="EMBL" id="GAE50434.1"/>
    </source>
</evidence>
<dbReference type="EMBL" id="BAVB01000252">
    <property type="protein sequence ID" value="GAE50434.1"/>
    <property type="molecule type" value="Genomic_DNA"/>
</dbReference>
<gene>
    <name evidence="8" type="ORF">XPU_0370</name>
    <name evidence="9" type="ORF">XPU_1966</name>
</gene>
<evidence type="ECO:0000256" key="5">
    <source>
        <dbReference type="ARBA" id="ARBA00022989"/>
    </source>
</evidence>
<dbReference type="PANTHER" id="PTHR33884">
    <property type="entry name" value="UPF0410 PROTEIN YMGE"/>
    <property type="match status" value="1"/>
</dbReference>
<proteinExistence type="inferred from homology"/>
<evidence type="ECO:0000313" key="10">
    <source>
        <dbReference type="Proteomes" id="UP000019143"/>
    </source>
</evidence>
<evidence type="ECO:0000256" key="2">
    <source>
        <dbReference type="ARBA" id="ARBA00011006"/>
    </source>
</evidence>
<dbReference type="PANTHER" id="PTHR33884:SF7">
    <property type="entry name" value="BSL8023 PROTEIN"/>
    <property type="match status" value="1"/>
</dbReference>
<comment type="caution">
    <text evidence="8">The sequence shown here is derived from an EMBL/GenBank/DDBJ whole genome shotgun (WGS) entry which is preliminary data.</text>
</comment>
<comment type="similarity">
    <text evidence="2">Belongs to the UPF0410 family.</text>
</comment>
<dbReference type="AlphaFoldDB" id="W4RY78"/>
<evidence type="ECO:0000313" key="8">
    <source>
        <dbReference type="EMBL" id="GAE48838.1"/>
    </source>
</evidence>
<dbReference type="InterPro" id="IPR007341">
    <property type="entry name" value="Transgly_assoc"/>
</dbReference>
<evidence type="ECO:0000256" key="1">
    <source>
        <dbReference type="ARBA" id="ARBA00004651"/>
    </source>
</evidence>
<sequence length="128" mass="13357">MRRTHGRSPNTVAAIGAAHVVATAANASLPIPLPSVPAMNNLFGSDSWLYIILVGFVVGLLARFITPGTQRLGCLLTIVLGIAGAVVASWFGRYMGWYHAGEPAGFLGALLGAIAILALLRLFSGSKR</sequence>
<feature type="transmembrane region" description="Helical" evidence="7">
    <location>
        <begin position="104"/>
        <end position="123"/>
    </location>
</feature>
<name>W4RY78_9XANT</name>